<evidence type="ECO:0000256" key="1">
    <source>
        <dbReference type="SAM" id="MobiDB-lite"/>
    </source>
</evidence>
<feature type="region of interest" description="Disordered" evidence="1">
    <location>
        <begin position="1"/>
        <end position="125"/>
    </location>
</feature>
<protein>
    <submittedName>
        <fullName evidence="2">Uncharacterized protein</fullName>
    </submittedName>
</protein>
<feature type="region of interest" description="Disordered" evidence="1">
    <location>
        <begin position="142"/>
        <end position="170"/>
    </location>
</feature>
<gene>
    <name evidence="2" type="ORF">Vretimale_5758</name>
</gene>
<organism evidence="2 3">
    <name type="scientific">Volvox reticuliferus</name>
    <dbReference type="NCBI Taxonomy" id="1737510"/>
    <lineage>
        <taxon>Eukaryota</taxon>
        <taxon>Viridiplantae</taxon>
        <taxon>Chlorophyta</taxon>
        <taxon>core chlorophytes</taxon>
        <taxon>Chlorophyceae</taxon>
        <taxon>CS clade</taxon>
        <taxon>Chlamydomonadales</taxon>
        <taxon>Volvocaceae</taxon>
        <taxon>Volvox</taxon>
    </lineage>
</organism>
<proteinExistence type="predicted"/>
<accession>A0A8J4LKX6</accession>
<dbReference type="EMBL" id="BNCQ01000008">
    <property type="protein sequence ID" value="GIM00877.1"/>
    <property type="molecule type" value="Genomic_DNA"/>
</dbReference>
<feature type="compositionally biased region" description="Basic and acidic residues" evidence="1">
    <location>
        <begin position="148"/>
        <end position="165"/>
    </location>
</feature>
<evidence type="ECO:0000313" key="3">
    <source>
        <dbReference type="Proteomes" id="UP000722791"/>
    </source>
</evidence>
<feature type="compositionally biased region" description="Basic residues" evidence="1">
    <location>
        <begin position="86"/>
        <end position="96"/>
    </location>
</feature>
<dbReference type="Proteomes" id="UP000722791">
    <property type="component" value="Unassembled WGS sequence"/>
</dbReference>
<sequence length="217" mass="24186">MSKAPAKPKLDKFMGMPLGDAGEVDSDSDSSTNSSSDEEDLKLPKKKPNLSLEDLERAGYKSGPSVLHIKAPSEPEPQNWNCLGRQHGRLSPRPWKKAPYIPSRPWNMRQNSEKKPARSAWRPNKDVQPRTSWCLLTRRKNENVTPVRHQEGKTTLRSPSDKPERSASTLGSIDSARMLVLLIKLLSRGPGMAMRSQIVLHDRLGIKTVSNLYAASA</sequence>
<name>A0A8J4LKX6_9CHLO</name>
<reference evidence="2" key="1">
    <citation type="journal article" date="2021" name="Proc. Natl. Acad. Sci. U.S.A.">
        <title>Three genomes in the algal genus Volvox reveal the fate of a haploid sex-determining region after a transition to homothallism.</title>
        <authorList>
            <person name="Yamamoto K."/>
            <person name="Hamaji T."/>
            <person name="Kawai-Toyooka H."/>
            <person name="Matsuzaki R."/>
            <person name="Takahashi F."/>
            <person name="Nishimura Y."/>
            <person name="Kawachi M."/>
            <person name="Noguchi H."/>
            <person name="Minakuchi Y."/>
            <person name="Umen J.G."/>
            <person name="Toyoda A."/>
            <person name="Nozaki H."/>
        </authorList>
    </citation>
    <scope>NUCLEOTIDE SEQUENCE</scope>
    <source>
        <strain evidence="2">NIES-3785</strain>
    </source>
</reference>
<comment type="caution">
    <text evidence="2">The sequence shown here is derived from an EMBL/GenBank/DDBJ whole genome shotgun (WGS) entry which is preliminary data.</text>
</comment>
<evidence type="ECO:0000313" key="2">
    <source>
        <dbReference type="EMBL" id="GIM00877.1"/>
    </source>
</evidence>
<dbReference type="AlphaFoldDB" id="A0A8J4LKX6"/>